<evidence type="ECO:0000313" key="2">
    <source>
        <dbReference type="Proteomes" id="UP001238467"/>
    </source>
</evidence>
<organism evidence="1 2">
    <name type="scientific">Ancylobacter vacuolatus</name>
    <dbReference type="NCBI Taxonomy" id="223389"/>
    <lineage>
        <taxon>Bacteria</taxon>
        <taxon>Pseudomonadati</taxon>
        <taxon>Pseudomonadota</taxon>
        <taxon>Alphaproteobacteria</taxon>
        <taxon>Hyphomicrobiales</taxon>
        <taxon>Xanthobacteraceae</taxon>
        <taxon>Ancylobacter</taxon>
    </lineage>
</organism>
<accession>A0ABU0DLT7</accession>
<reference evidence="1 2" key="1">
    <citation type="submission" date="2023-07" db="EMBL/GenBank/DDBJ databases">
        <title>Genomic Encyclopedia of Type Strains, Phase IV (KMG-IV): sequencing the most valuable type-strain genomes for metagenomic binning, comparative biology and taxonomic classification.</title>
        <authorList>
            <person name="Goeker M."/>
        </authorList>
    </citation>
    <scope>NUCLEOTIDE SEQUENCE [LARGE SCALE GENOMIC DNA]</scope>
    <source>
        <strain evidence="1 2">DSM 1277</strain>
    </source>
</reference>
<dbReference type="RefSeq" id="WP_307063061.1">
    <property type="nucleotide sequence ID" value="NZ_JAUSUH010000010.1"/>
</dbReference>
<name>A0ABU0DLT7_9HYPH</name>
<gene>
    <name evidence="1" type="ORF">J2S76_003842</name>
</gene>
<evidence type="ECO:0000313" key="1">
    <source>
        <dbReference type="EMBL" id="MDQ0349397.1"/>
    </source>
</evidence>
<dbReference type="EMBL" id="JAUSUH010000010">
    <property type="protein sequence ID" value="MDQ0349397.1"/>
    <property type="molecule type" value="Genomic_DNA"/>
</dbReference>
<proteinExistence type="predicted"/>
<comment type="caution">
    <text evidence="1">The sequence shown here is derived from an EMBL/GenBank/DDBJ whole genome shotgun (WGS) entry which is preliminary data.</text>
</comment>
<dbReference type="Proteomes" id="UP001238467">
    <property type="component" value="Unassembled WGS sequence"/>
</dbReference>
<sequence>MPTLPWLNASHRGIVSITAILAAQLAAGTAGVPALQLLRQCLNSLCATPVSASKVMMPTAPSSEPGEEFFD</sequence>
<protein>
    <submittedName>
        <fullName evidence="1">Uncharacterized protein</fullName>
    </submittedName>
</protein>
<keyword evidence="2" id="KW-1185">Reference proteome</keyword>